<dbReference type="Gene3D" id="3.30.70.1060">
    <property type="entry name" value="Dimeric alpha+beta barrel"/>
    <property type="match status" value="1"/>
</dbReference>
<dbReference type="InterPro" id="IPR003464">
    <property type="entry name" value="Muconolactone_d_Isoase"/>
</dbReference>
<dbReference type="GO" id="GO:0016159">
    <property type="term" value="F:muconolactone delta-isomerase activity"/>
    <property type="evidence" value="ECO:0007669"/>
    <property type="project" value="UniProtKB-UniRule"/>
</dbReference>
<organism evidence="10 11">
    <name type="scientific">Arthrobacter cavernae</name>
    <dbReference type="NCBI Taxonomy" id="2817681"/>
    <lineage>
        <taxon>Bacteria</taxon>
        <taxon>Bacillati</taxon>
        <taxon>Actinomycetota</taxon>
        <taxon>Actinomycetes</taxon>
        <taxon>Micrococcales</taxon>
        <taxon>Micrococcaceae</taxon>
        <taxon>Arthrobacter</taxon>
    </lineage>
</organism>
<dbReference type="EC" id="5.3.3.4" evidence="5 8"/>
<accession>A0A939HBD1</accession>
<comment type="similarity">
    <text evidence="3">Belongs to the muconolactone Delta-isomerase family.</text>
</comment>
<comment type="pathway">
    <text evidence="2">Aromatic compound metabolism; beta-ketoadipate pathway; 5-oxo-4,5-dihydro-2-furylacetate from catechol: step 3/3.</text>
</comment>
<reference evidence="10" key="1">
    <citation type="submission" date="2021-03" db="EMBL/GenBank/DDBJ databases">
        <title>A new species, PO-11, isolated from a karst cave deposit.</title>
        <authorList>
            <person name="Zhaoxiaoyong W."/>
        </authorList>
    </citation>
    <scope>NUCLEOTIDE SEQUENCE</scope>
    <source>
        <strain evidence="10">PO-11</strain>
    </source>
</reference>
<dbReference type="InterPro" id="IPR011008">
    <property type="entry name" value="Dimeric_a/b-barrel"/>
</dbReference>
<evidence type="ECO:0000256" key="5">
    <source>
        <dbReference type="ARBA" id="ARBA00012070"/>
    </source>
</evidence>
<evidence type="ECO:0000313" key="10">
    <source>
        <dbReference type="EMBL" id="MBO1267782.1"/>
    </source>
</evidence>
<dbReference type="NCBIfam" id="TIGR03221">
    <property type="entry name" value="muco_delta"/>
    <property type="match status" value="1"/>
</dbReference>
<keyword evidence="7 10" id="KW-0413">Isomerase</keyword>
<evidence type="ECO:0000256" key="2">
    <source>
        <dbReference type="ARBA" id="ARBA00005193"/>
    </source>
</evidence>
<evidence type="ECO:0000313" key="11">
    <source>
        <dbReference type="Proteomes" id="UP000664164"/>
    </source>
</evidence>
<dbReference type="InterPro" id="IPR026029">
    <property type="entry name" value="MLI_dom"/>
</dbReference>
<evidence type="ECO:0000259" key="9">
    <source>
        <dbReference type="Pfam" id="PF02426"/>
    </source>
</evidence>
<protein>
    <recommendedName>
        <fullName evidence="5 8">Muconolactone Delta-isomerase</fullName>
        <ecNumber evidence="5 8">5.3.3.4</ecNumber>
    </recommendedName>
</protein>
<dbReference type="Pfam" id="PF02426">
    <property type="entry name" value="MIase"/>
    <property type="match status" value="1"/>
</dbReference>
<keyword evidence="11" id="KW-1185">Reference proteome</keyword>
<evidence type="ECO:0000256" key="3">
    <source>
        <dbReference type="ARBA" id="ARBA00010882"/>
    </source>
</evidence>
<evidence type="ECO:0000256" key="7">
    <source>
        <dbReference type="ARBA" id="ARBA00023235"/>
    </source>
</evidence>
<name>A0A939HBD1_9MICC</name>
<dbReference type="EMBL" id="JAFNLL010000013">
    <property type="protein sequence ID" value="MBO1267782.1"/>
    <property type="molecule type" value="Genomic_DNA"/>
</dbReference>
<evidence type="ECO:0000256" key="6">
    <source>
        <dbReference type="ARBA" id="ARBA00022797"/>
    </source>
</evidence>
<dbReference type="SUPFAM" id="SSF54909">
    <property type="entry name" value="Dimeric alpha+beta barrel"/>
    <property type="match status" value="1"/>
</dbReference>
<evidence type="ECO:0000256" key="8">
    <source>
        <dbReference type="NCBIfam" id="TIGR03221"/>
    </source>
</evidence>
<evidence type="ECO:0000256" key="1">
    <source>
        <dbReference type="ARBA" id="ARBA00001739"/>
    </source>
</evidence>
<dbReference type="GO" id="GO:0042952">
    <property type="term" value="P:beta-ketoadipate pathway"/>
    <property type="evidence" value="ECO:0007669"/>
    <property type="project" value="UniProtKB-UniRule"/>
</dbReference>
<sequence length="118" mass="13139">MLFAVRMDVTIPQAMDEQAKTELLAKEKAYSQELQRTGEWQSIWRCVGEYANISIFDVAGNERLHEILWGLPLFPYMKMDITPLAAHPSDIALGSGPLADRVISPQSVDELKGIGNGH</sequence>
<keyword evidence="6" id="KW-0058">Aromatic hydrocarbons catabolism</keyword>
<comment type="catalytic activity">
    <reaction evidence="1">
        <text>(S)-muconolactone = (4,5-dihydro-5-oxofuran-2-yl)-acetate</text>
        <dbReference type="Rhea" id="RHEA:12348"/>
        <dbReference type="ChEBI" id="CHEBI:58425"/>
        <dbReference type="ChEBI" id="CHEBI:58736"/>
        <dbReference type="EC" id="5.3.3.4"/>
    </reaction>
</comment>
<comment type="caution">
    <text evidence="10">The sequence shown here is derived from an EMBL/GenBank/DDBJ whole genome shotgun (WGS) entry which is preliminary data.</text>
</comment>
<comment type="subunit">
    <text evidence="4">Homodecamer.</text>
</comment>
<gene>
    <name evidence="10" type="primary">catC</name>
    <name evidence="10" type="ORF">J1902_07255</name>
</gene>
<proteinExistence type="inferred from homology"/>
<feature type="domain" description="Muconolactone isomerase" evidence="9">
    <location>
        <begin position="1"/>
        <end position="90"/>
    </location>
</feature>
<dbReference type="AlphaFoldDB" id="A0A939HBD1"/>
<evidence type="ECO:0000256" key="4">
    <source>
        <dbReference type="ARBA" id="ARBA00011365"/>
    </source>
</evidence>
<dbReference type="Proteomes" id="UP000664164">
    <property type="component" value="Unassembled WGS sequence"/>
</dbReference>